<dbReference type="PANTHER" id="PTHR39518">
    <property type="entry name" value="UPF0215 PROTEIN MJ1150"/>
    <property type="match status" value="1"/>
</dbReference>
<dbReference type="PANTHER" id="PTHR39518:SF2">
    <property type="entry name" value="UPF0215 PROTEIN MJ1150"/>
    <property type="match status" value="1"/>
</dbReference>
<dbReference type="EMBL" id="JBHSKX010000001">
    <property type="protein sequence ID" value="MFC5366509.1"/>
    <property type="molecule type" value="Genomic_DNA"/>
</dbReference>
<dbReference type="Pfam" id="PF01949">
    <property type="entry name" value="Endo_dU"/>
    <property type="match status" value="1"/>
</dbReference>
<comment type="similarity">
    <text evidence="1">Belongs to the UPF0215 family.</text>
</comment>
<proteinExistence type="inferred from homology"/>
<dbReference type="InterPro" id="IPR002802">
    <property type="entry name" value="Endo_dU"/>
</dbReference>
<dbReference type="RefSeq" id="WP_227228148.1">
    <property type="nucleotide sequence ID" value="NZ_JAJCVJ010000001.1"/>
</dbReference>
<keyword evidence="3" id="KW-1185">Reference proteome</keyword>
<accession>A0ABD5R8Z4</accession>
<dbReference type="AlphaFoldDB" id="A0ABD5R8Z4"/>
<protein>
    <recommendedName>
        <fullName evidence="1">UPF0215 protein ACFPJ5_06120</fullName>
    </recommendedName>
</protein>
<sequence>MKSGTRALGVACSDGESTSTLAGAVVRADRVVDGLVFGTCAVGGLDATDTLLDCFRRLDRPDVRYLLLSGVAPAWFNLFDLRRIHEVVNRPVVSVSFESSAGLEPALRREFADVALDQRLSIYGSLPDREQVALGSGDDAETVFVRSVGLGTAETFDVVRGFTPEGGRPEPIRVARLAARAGRAWTES</sequence>
<dbReference type="Proteomes" id="UP001596201">
    <property type="component" value="Unassembled WGS sequence"/>
</dbReference>
<name>A0ABD5R8Z4_9EURY</name>
<reference evidence="2 3" key="1">
    <citation type="journal article" date="2019" name="Int. J. Syst. Evol. Microbiol.">
        <title>The Global Catalogue of Microorganisms (GCM) 10K type strain sequencing project: providing services to taxonomists for standard genome sequencing and annotation.</title>
        <authorList>
            <consortium name="The Broad Institute Genomics Platform"/>
            <consortium name="The Broad Institute Genome Sequencing Center for Infectious Disease"/>
            <person name="Wu L."/>
            <person name="Ma J."/>
        </authorList>
    </citation>
    <scope>NUCLEOTIDE SEQUENCE [LARGE SCALE GENOMIC DNA]</scope>
    <source>
        <strain evidence="2 3">CGMCC 1.12237</strain>
    </source>
</reference>
<evidence type="ECO:0000256" key="1">
    <source>
        <dbReference type="HAMAP-Rule" id="MF_00582"/>
    </source>
</evidence>
<dbReference type="Gene3D" id="3.30.2170.10">
    <property type="entry name" value="archaeoglobus fulgidus dsm 4304 superfamily"/>
    <property type="match status" value="1"/>
</dbReference>
<organism evidence="2 3">
    <name type="scientific">Salinirubrum litoreum</name>
    <dbReference type="NCBI Taxonomy" id="1126234"/>
    <lineage>
        <taxon>Archaea</taxon>
        <taxon>Methanobacteriati</taxon>
        <taxon>Methanobacteriota</taxon>
        <taxon>Stenosarchaea group</taxon>
        <taxon>Halobacteria</taxon>
        <taxon>Halobacteriales</taxon>
        <taxon>Haloferacaceae</taxon>
        <taxon>Salinirubrum</taxon>
    </lineage>
</organism>
<evidence type="ECO:0000313" key="2">
    <source>
        <dbReference type="EMBL" id="MFC5366509.1"/>
    </source>
</evidence>
<comment type="caution">
    <text evidence="2">The sequence shown here is derived from an EMBL/GenBank/DDBJ whole genome shotgun (WGS) entry which is preliminary data.</text>
</comment>
<gene>
    <name evidence="2" type="ORF">ACFPJ5_06120</name>
</gene>
<dbReference type="HAMAP" id="MF_00582">
    <property type="entry name" value="UPF0215"/>
    <property type="match status" value="1"/>
</dbReference>
<evidence type="ECO:0000313" key="3">
    <source>
        <dbReference type="Proteomes" id="UP001596201"/>
    </source>
</evidence>